<gene>
    <name evidence="2" type="ORF">ADEAN_000379600</name>
</gene>
<dbReference type="Pfam" id="PF02545">
    <property type="entry name" value="Maf"/>
    <property type="match status" value="1"/>
</dbReference>
<name>A0A7G2CBM8_9TRYP</name>
<proteinExistence type="predicted"/>
<dbReference type="InterPro" id="IPR029001">
    <property type="entry name" value="ITPase-like_fam"/>
</dbReference>
<dbReference type="VEuPathDB" id="TriTrypDB:ADEAN_000379600"/>
<evidence type="ECO:0000313" key="2">
    <source>
        <dbReference type="EMBL" id="CAD2216334.1"/>
    </source>
</evidence>
<dbReference type="InterPro" id="IPR003697">
    <property type="entry name" value="Maf-like"/>
</dbReference>
<organism evidence="2 3">
    <name type="scientific">Angomonas deanei</name>
    <dbReference type="NCBI Taxonomy" id="59799"/>
    <lineage>
        <taxon>Eukaryota</taxon>
        <taxon>Discoba</taxon>
        <taxon>Euglenozoa</taxon>
        <taxon>Kinetoplastea</taxon>
        <taxon>Metakinetoplastina</taxon>
        <taxon>Trypanosomatida</taxon>
        <taxon>Trypanosomatidae</taxon>
        <taxon>Strigomonadinae</taxon>
        <taxon>Angomonas</taxon>
    </lineage>
</organism>
<dbReference type="OrthoDB" id="10267058at2759"/>
<protein>
    <submittedName>
        <fullName evidence="2">Maf-like protein, putative</fullName>
    </submittedName>
</protein>
<dbReference type="PANTHER" id="PTHR43213">
    <property type="entry name" value="BIFUNCTIONAL DTTP/UTP PYROPHOSPHATASE/METHYLTRANSFERASE PROTEIN-RELATED"/>
    <property type="match status" value="1"/>
</dbReference>
<keyword evidence="1" id="KW-0378">Hydrolase</keyword>
<evidence type="ECO:0000256" key="1">
    <source>
        <dbReference type="ARBA" id="ARBA00022801"/>
    </source>
</evidence>
<reference evidence="2 3" key="1">
    <citation type="submission" date="2020-08" db="EMBL/GenBank/DDBJ databases">
        <authorList>
            <person name="Newling K."/>
            <person name="Davey J."/>
            <person name="Forrester S."/>
        </authorList>
    </citation>
    <scope>NUCLEOTIDE SEQUENCE [LARGE SCALE GENOMIC DNA]</scope>
    <source>
        <strain evidence="3">Crithidia deanei Carvalho (ATCC PRA-265)</strain>
    </source>
</reference>
<accession>A0A7G2CBM8</accession>
<evidence type="ECO:0000313" key="3">
    <source>
        <dbReference type="Proteomes" id="UP000515908"/>
    </source>
</evidence>
<dbReference type="Gene3D" id="3.90.950.10">
    <property type="match status" value="1"/>
</dbReference>
<keyword evidence="3" id="KW-1185">Reference proteome</keyword>
<dbReference type="PANTHER" id="PTHR43213:SF4">
    <property type="entry name" value="7-METHYL-GTP PYROPHOSPHATASE"/>
    <property type="match status" value="1"/>
</dbReference>
<dbReference type="GO" id="GO:0047429">
    <property type="term" value="F:nucleoside triphosphate diphosphatase activity"/>
    <property type="evidence" value="ECO:0007669"/>
    <property type="project" value="InterPro"/>
</dbReference>
<dbReference type="PIRSF" id="PIRSF006305">
    <property type="entry name" value="Maf"/>
    <property type="match status" value="1"/>
</dbReference>
<sequence length="205" mass="23276">MKPVMLIGTSARRRREIAESHFSRRYHMEYLSPGIDEKEIRSDDPYELTHRIAEAKMDALLTRVQDNSSLVGKIQSVDGAVAITFDQVVFWNGQIREKPESREEAIRFIKDYSASQLSTVQSTCVYSFTLRKRLSQATHTTTYYETLSEDDILRVVAQGDCLHSAGAFVVENADMKKHMIKIDPGTEEEVQGFSASTVEHLLSQL</sequence>
<dbReference type="SUPFAM" id="SSF52972">
    <property type="entry name" value="ITPase-like"/>
    <property type="match status" value="1"/>
</dbReference>
<dbReference type="Proteomes" id="UP000515908">
    <property type="component" value="Chromosome 06"/>
</dbReference>
<dbReference type="EMBL" id="LR877150">
    <property type="protein sequence ID" value="CAD2216334.1"/>
    <property type="molecule type" value="Genomic_DNA"/>
</dbReference>
<dbReference type="AlphaFoldDB" id="A0A7G2CBM8"/>